<gene>
    <name evidence="3" type="primary">rluA_2</name>
    <name evidence="3" type="ORF">LF1_23090</name>
</gene>
<name>A0A5B1CHS8_9BACT</name>
<dbReference type="EC" id="5.4.99.28" evidence="3"/>
<sequence length="215" mass="23411">MIKILQREPTWLAAEKPAGLPTQAAQGVDSLEIQLRAQLADSVEYLAMPHRLDVPVGGVILVATTKKAARLLSEQFAARKIDKTYHAVVAGDASGIERCWKDRIRKIADHPKVEIADETASDAKSAVTRVENVDYDAAGDRTRLILKPETGRMHQLRIGSASRGFPILGDSLYGDSAGEIQLRAVSIEFHDPSNGKRTRVDASELSWCPSSGLSK</sequence>
<dbReference type="Pfam" id="PF00849">
    <property type="entry name" value="PseudoU_synth_2"/>
    <property type="match status" value="1"/>
</dbReference>
<keyword evidence="4" id="KW-1185">Reference proteome</keyword>
<dbReference type="GO" id="GO:0000455">
    <property type="term" value="P:enzyme-directed rRNA pseudouridine synthesis"/>
    <property type="evidence" value="ECO:0007669"/>
    <property type="project" value="TreeGrafter"/>
</dbReference>
<dbReference type="SUPFAM" id="SSF55120">
    <property type="entry name" value="Pseudouridine synthase"/>
    <property type="match status" value="1"/>
</dbReference>
<dbReference type="EMBL" id="VRLW01000001">
    <property type="protein sequence ID" value="KAA1259772.1"/>
    <property type="molecule type" value="Genomic_DNA"/>
</dbReference>
<evidence type="ECO:0000313" key="4">
    <source>
        <dbReference type="Proteomes" id="UP000322699"/>
    </source>
</evidence>
<dbReference type="Gene3D" id="3.30.2350.10">
    <property type="entry name" value="Pseudouridine synthase"/>
    <property type="match status" value="1"/>
</dbReference>
<dbReference type="OrthoDB" id="9784108at2"/>
<dbReference type="RefSeq" id="WP_068258278.1">
    <property type="nucleotide sequence ID" value="NZ_LWSK01000004.1"/>
</dbReference>
<dbReference type="GO" id="GO:0160151">
    <property type="term" value="F:tRNA pseudouridine(32) synthase activity"/>
    <property type="evidence" value="ECO:0007669"/>
    <property type="project" value="UniProtKB-EC"/>
</dbReference>
<dbReference type="Proteomes" id="UP000322699">
    <property type="component" value="Unassembled WGS sequence"/>
</dbReference>
<organism evidence="3 4">
    <name type="scientific">Rubripirellula obstinata</name>
    <dbReference type="NCBI Taxonomy" id="406547"/>
    <lineage>
        <taxon>Bacteria</taxon>
        <taxon>Pseudomonadati</taxon>
        <taxon>Planctomycetota</taxon>
        <taxon>Planctomycetia</taxon>
        <taxon>Pirellulales</taxon>
        <taxon>Pirellulaceae</taxon>
        <taxon>Rubripirellula</taxon>
    </lineage>
</organism>
<dbReference type="InterPro" id="IPR006145">
    <property type="entry name" value="PsdUridine_synth_RsuA/RluA"/>
</dbReference>
<comment type="caution">
    <text evidence="3">The sequence shown here is derived from an EMBL/GenBank/DDBJ whole genome shotgun (WGS) entry which is preliminary data.</text>
</comment>
<dbReference type="CDD" id="cd02869">
    <property type="entry name" value="PseudoU_synth_RluA_like"/>
    <property type="match status" value="1"/>
</dbReference>
<keyword evidence="3" id="KW-0413">Isomerase</keyword>
<protein>
    <submittedName>
        <fullName evidence="3">Ribosomal large subunit pseudouridine synthase A</fullName>
        <ecNumber evidence="3">5.4.99.28</ecNumber>
    </submittedName>
</protein>
<dbReference type="InterPro" id="IPR020103">
    <property type="entry name" value="PsdUridine_synth_cat_dom_sf"/>
</dbReference>
<evidence type="ECO:0000256" key="1">
    <source>
        <dbReference type="ARBA" id="ARBA00010876"/>
    </source>
</evidence>
<dbReference type="AlphaFoldDB" id="A0A5B1CHS8"/>
<dbReference type="GO" id="GO:0003723">
    <property type="term" value="F:RNA binding"/>
    <property type="evidence" value="ECO:0007669"/>
    <property type="project" value="InterPro"/>
</dbReference>
<comment type="similarity">
    <text evidence="1">Belongs to the pseudouridine synthase RluA family.</text>
</comment>
<dbReference type="InterPro" id="IPR050188">
    <property type="entry name" value="RluA_PseudoU_synthase"/>
</dbReference>
<feature type="domain" description="Pseudouridine synthase RsuA/RluA-like" evidence="2">
    <location>
        <begin position="12"/>
        <end position="158"/>
    </location>
</feature>
<evidence type="ECO:0000259" key="2">
    <source>
        <dbReference type="Pfam" id="PF00849"/>
    </source>
</evidence>
<accession>A0A5B1CHS8</accession>
<evidence type="ECO:0000313" key="3">
    <source>
        <dbReference type="EMBL" id="KAA1259772.1"/>
    </source>
</evidence>
<dbReference type="PANTHER" id="PTHR21600:SF87">
    <property type="entry name" value="RNA PSEUDOURIDYLATE SYNTHASE DOMAIN-CONTAINING PROTEIN 1"/>
    <property type="match status" value="1"/>
</dbReference>
<proteinExistence type="inferred from homology"/>
<dbReference type="PANTHER" id="PTHR21600">
    <property type="entry name" value="MITOCHONDRIAL RNA PSEUDOURIDINE SYNTHASE"/>
    <property type="match status" value="1"/>
</dbReference>
<reference evidence="3 4" key="1">
    <citation type="submission" date="2019-08" db="EMBL/GenBank/DDBJ databases">
        <title>Deep-cultivation of Planctomycetes and their phenomic and genomic characterization uncovers novel biology.</title>
        <authorList>
            <person name="Wiegand S."/>
            <person name="Jogler M."/>
            <person name="Boedeker C."/>
            <person name="Pinto D."/>
            <person name="Vollmers J."/>
            <person name="Rivas-Marin E."/>
            <person name="Kohn T."/>
            <person name="Peeters S.H."/>
            <person name="Heuer A."/>
            <person name="Rast P."/>
            <person name="Oberbeckmann S."/>
            <person name="Bunk B."/>
            <person name="Jeske O."/>
            <person name="Meyerdierks A."/>
            <person name="Storesund J.E."/>
            <person name="Kallscheuer N."/>
            <person name="Luecker S."/>
            <person name="Lage O.M."/>
            <person name="Pohl T."/>
            <person name="Merkel B.J."/>
            <person name="Hornburger P."/>
            <person name="Mueller R.-W."/>
            <person name="Bruemmer F."/>
            <person name="Labrenz M."/>
            <person name="Spormann A.M."/>
            <person name="Op Den Camp H."/>
            <person name="Overmann J."/>
            <person name="Amann R."/>
            <person name="Jetten M.S.M."/>
            <person name="Mascher T."/>
            <person name="Medema M.H."/>
            <person name="Devos D.P."/>
            <person name="Kaster A.-K."/>
            <person name="Ovreas L."/>
            <person name="Rohde M."/>
            <person name="Galperin M.Y."/>
            <person name="Jogler C."/>
        </authorList>
    </citation>
    <scope>NUCLEOTIDE SEQUENCE [LARGE SCALE GENOMIC DNA]</scope>
    <source>
        <strain evidence="3 4">LF1</strain>
    </source>
</reference>